<dbReference type="Proteomes" id="UP000237271">
    <property type="component" value="Unassembled WGS sequence"/>
</dbReference>
<dbReference type="AlphaFoldDB" id="A0A2P4XUY3"/>
<dbReference type="EMBL" id="NCKW01007874">
    <property type="protein sequence ID" value="POM69385.1"/>
    <property type="molecule type" value="Genomic_DNA"/>
</dbReference>
<dbReference type="Pfam" id="PF24626">
    <property type="entry name" value="SH3_Tf2-1"/>
    <property type="match status" value="1"/>
</dbReference>
<keyword evidence="2" id="KW-0808">Transferase</keyword>
<evidence type="ECO:0000256" key="2">
    <source>
        <dbReference type="ARBA" id="ARBA00022679"/>
    </source>
</evidence>
<feature type="domain" description="Tf2-1-like SH3-like" evidence="17">
    <location>
        <begin position="321"/>
        <end position="366"/>
    </location>
</feature>
<dbReference type="GO" id="GO:0006310">
    <property type="term" value="P:DNA recombination"/>
    <property type="evidence" value="ECO:0007669"/>
    <property type="project" value="UniProtKB-KW"/>
</dbReference>
<evidence type="ECO:0000256" key="6">
    <source>
        <dbReference type="ARBA" id="ARBA00022750"/>
    </source>
</evidence>
<evidence type="ECO:0000259" key="17">
    <source>
        <dbReference type="Pfam" id="PF24626"/>
    </source>
</evidence>
<dbReference type="GO" id="GO:0015074">
    <property type="term" value="P:DNA integration"/>
    <property type="evidence" value="ECO:0007669"/>
    <property type="project" value="UniProtKB-KW"/>
</dbReference>
<keyword evidence="13" id="KW-0238">DNA-binding</keyword>
<keyword evidence="12" id="KW-0239">DNA-directed DNA polymerase</keyword>
<dbReference type="OrthoDB" id="123497at2759"/>
<keyword evidence="6" id="KW-0064">Aspartyl protease</keyword>
<dbReference type="GO" id="GO:0046872">
    <property type="term" value="F:metal ion binding"/>
    <property type="evidence" value="ECO:0007669"/>
    <property type="project" value="UniProtKB-KW"/>
</dbReference>
<organism evidence="18 19">
    <name type="scientific">Phytophthora palmivora</name>
    <dbReference type="NCBI Taxonomy" id="4796"/>
    <lineage>
        <taxon>Eukaryota</taxon>
        <taxon>Sar</taxon>
        <taxon>Stramenopiles</taxon>
        <taxon>Oomycota</taxon>
        <taxon>Peronosporomycetes</taxon>
        <taxon>Peronosporales</taxon>
        <taxon>Peronosporaceae</taxon>
        <taxon>Phytophthora</taxon>
    </lineage>
</organism>
<dbReference type="GO" id="GO:0003677">
    <property type="term" value="F:DNA binding"/>
    <property type="evidence" value="ECO:0007669"/>
    <property type="project" value="UniProtKB-KW"/>
</dbReference>
<dbReference type="CDD" id="cd09274">
    <property type="entry name" value="RNase_HI_RT_Ty3"/>
    <property type="match status" value="1"/>
</dbReference>
<dbReference type="Pfam" id="PF17917">
    <property type="entry name" value="RT_RNaseH"/>
    <property type="match status" value="1"/>
</dbReference>
<keyword evidence="5" id="KW-0479">Metal-binding</keyword>
<keyword evidence="4" id="KW-0540">Nuclease</keyword>
<dbReference type="PANTHER" id="PTHR37984:SF5">
    <property type="entry name" value="PROTEIN NYNRIN-LIKE"/>
    <property type="match status" value="1"/>
</dbReference>
<evidence type="ECO:0000259" key="15">
    <source>
        <dbReference type="Pfam" id="PF17917"/>
    </source>
</evidence>
<dbReference type="PANTHER" id="PTHR37984">
    <property type="entry name" value="PROTEIN CBG26694"/>
    <property type="match status" value="1"/>
</dbReference>
<evidence type="ECO:0000256" key="7">
    <source>
        <dbReference type="ARBA" id="ARBA00022759"/>
    </source>
</evidence>
<dbReference type="GO" id="GO:0003887">
    <property type="term" value="F:DNA-directed DNA polymerase activity"/>
    <property type="evidence" value="ECO:0007669"/>
    <property type="project" value="UniProtKB-KW"/>
</dbReference>
<keyword evidence="8" id="KW-0378">Hydrolase</keyword>
<reference evidence="18 19" key="1">
    <citation type="journal article" date="2017" name="Genome Biol. Evol.">
        <title>Phytophthora megakarya and P. palmivora, closely related causal agents of cacao black pod rot, underwent increases in genome sizes and gene numbers by different mechanisms.</title>
        <authorList>
            <person name="Ali S.S."/>
            <person name="Shao J."/>
            <person name="Lary D.J."/>
            <person name="Kronmiller B."/>
            <person name="Shen D."/>
            <person name="Strem M.D."/>
            <person name="Amoako-Attah I."/>
            <person name="Akrofi A.Y."/>
            <person name="Begoude B.A."/>
            <person name="Ten Hoopen G.M."/>
            <person name="Coulibaly K."/>
            <person name="Kebe B.I."/>
            <person name="Melnick R.L."/>
            <person name="Guiltinan M.J."/>
            <person name="Tyler B.M."/>
            <person name="Meinhardt L.W."/>
            <person name="Bailey B.A."/>
        </authorList>
    </citation>
    <scope>NUCLEOTIDE SEQUENCE [LARGE SCALE GENOMIC DNA]</scope>
    <source>
        <strain evidence="19">sbr112.9</strain>
    </source>
</reference>
<keyword evidence="1" id="KW-0645">Protease</keyword>
<dbReference type="InterPro" id="IPR041373">
    <property type="entry name" value="RT_RNaseH"/>
</dbReference>
<evidence type="ECO:0000256" key="13">
    <source>
        <dbReference type="ARBA" id="ARBA00023125"/>
    </source>
</evidence>
<evidence type="ECO:0000256" key="10">
    <source>
        <dbReference type="ARBA" id="ARBA00022908"/>
    </source>
</evidence>
<evidence type="ECO:0000256" key="12">
    <source>
        <dbReference type="ARBA" id="ARBA00022932"/>
    </source>
</evidence>
<evidence type="ECO:0000313" key="18">
    <source>
        <dbReference type="EMBL" id="POM69385.1"/>
    </source>
</evidence>
<keyword evidence="10" id="KW-0229">DNA integration</keyword>
<evidence type="ECO:0000256" key="11">
    <source>
        <dbReference type="ARBA" id="ARBA00022918"/>
    </source>
</evidence>
<dbReference type="SUPFAM" id="SSF56672">
    <property type="entry name" value="DNA/RNA polymerases"/>
    <property type="match status" value="1"/>
</dbReference>
<keyword evidence="9" id="KW-0460">Magnesium</keyword>
<evidence type="ECO:0000256" key="14">
    <source>
        <dbReference type="ARBA" id="ARBA00023172"/>
    </source>
</evidence>
<keyword evidence="14" id="KW-0233">DNA recombination</keyword>
<comment type="caution">
    <text evidence="18">The sequence shown here is derived from an EMBL/GenBank/DDBJ whole genome shotgun (WGS) entry which is preliminary data.</text>
</comment>
<sequence>MDASDYAVGGYLYQVRDDKKERVIAFGRRKLNTAEKMYPTREKELLAALHAMRIWRVYLIDKPFFINTDHRTLQTILEQKTCSQRLALWLNELGSYKPLFNWIPGTSNIVADAVSRNPAFQPVNSAQHVSLAILLQQLARQHKSPVDDSAFVHYMSSRPTILQQCARLYSQDSAFGQIYRYLEDHDEKSTTSVPVEVPKALRANVKPCFVESKPIADEPHRICVSDDTDLRNAILYENHGSATCGHPGYLKPLLALQNKYYWLRMDRTTPFVNARHNNCNAKLSLVEFAYNDRVHSSIGMEPFAADLGNVTRSLLHLGTTGKRKLAPRFIGPYPILAATTSETYKLGLPPGLRLHDEFHISYLRPYIFGTNLKRINDVPRLFTREGHDGLQVQAIIAKRSRKGKVQFKVR</sequence>
<feature type="domain" description="Integrase zinc-binding" evidence="16">
    <location>
        <begin position="227"/>
        <end position="268"/>
    </location>
</feature>
<accession>A0A2P4XUY3</accession>
<evidence type="ECO:0000259" key="16">
    <source>
        <dbReference type="Pfam" id="PF17921"/>
    </source>
</evidence>
<dbReference type="InterPro" id="IPR050951">
    <property type="entry name" value="Retrovirus_Pol_polyprotein"/>
</dbReference>
<dbReference type="GO" id="GO:0003964">
    <property type="term" value="F:RNA-directed DNA polymerase activity"/>
    <property type="evidence" value="ECO:0007669"/>
    <property type="project" value="UniProtKB-KW"/>
</dbReference>
<evidence type="ECO:0000256" key="5">
    <source>
        <dbReference type="ARBA" id="ARBA00022723"/>
    </source>
</evidence>
<evidence type="ECO:0000256" key="8">
    <source>
        <dbReference type="ARBA" id="ARBA00022801"/>
    </source>
</evidence>
<evidence type="ECO:0000256" key="9">
    <source>
        <dbReference type="ARBA" id="ARBA00022842"/>
    </source>
</evidence>
<keyword evidence="7" id="KW-0255">Endonuclease</keyword>
<dbReference type="InterPro" id="IPR056924">
    <property type="entry name" value="SH3_Tf2-1"/>
</dbReference>
<feature type="domain" description="Reverse transcriptase RNase H-like" evidence="15">
    <location>
        <begin position="1"/>
        <end position="96"/>
    </location>
</feature>
<evidence type="ECO:0000256" key="4">
    <source>
        <dbReference type="ARBA" id="ARBA00022722"/>
    </source>
</evidence>
<dbReference type="InterPro" id="IPR043502">
    <property type="entry name" value="DNA/RNA_pol_sf"/>
</dbReference>
<gene>
    <name evidence="18" type="ORF">PHPALM_14324</name>
</gene>
<dbReference type="GO" id="GO:0004190">
    <property type="term" value="F:aspartic-type endopeptidase activity"/>
    <property type="evidence" value="ECO:0007669"/>
    <property type="project" value="UniProtKB-KW"/>
</dbReference>
<dbReference type="InterPro" id="IPR041588">
    <property type="entry name" value="Integrase_H2C2"/>
</dbReference>
<dbReference type="Pfam" id="PF17921">
    <property type="entry name" value="Integrase_H2C2"/>
    <property type="match status" value="1"/>
</dbReference>
<dbReference type="GO" id="GO:0006508">
    <property type="term" value="P:proteolysis"/>
    <property type="evidence" value="ECO:0007669"/>
    <property type="project" value="UniProtKB-KW"/>
</dbReference>
<keyword evidence="11 18" id="KW-0695">RNA-directed DNA polymerase</keyword>
<keyword evidence="19" id="KW-1185">Reference proteome</keyword>
<dbReference type="Gene3D" id="1.10.340.70">
    <property type="match status" value="1"/>
</dbReference>
<evidence type="ECO:0000256" key="3">
    <source>
        <dbReference type="ARBA" id="ARBA00022695"/>
    </source>
</evidence>
<dbReference type="GO" id="GO:0004519">
    <property type="term" value="F:endonuclease activity"/>
    <property type="evidence" value="ECO:0007669"/>
    <property type="project" value="UniProtKB-KW"/>
</dbReference>
<name>A0A2P4XUY3_9STRA</name>
<proteinExistence type="predicted"/>
<protein>
    <submittedName>
        <fullName evidence="18">Reverse transcriptase</fullName>
    </submittedName>
</protein>
<evidence type="ECO:0000313" key="19">
    <source>
        <dbReference type="Proteomes" id="UP000237271"/>
    </source>
</evidence>
<evidence type="ECO:0000256" key="1">
    <source>
        <dbReference type="ARBA" id="ARBA00022670"/>
    </source>
</evidence>
<keyword evidence="3" id="KW-0548">Nucleotidyltransferase</keyword>